<dbReference type="InterPro" id="IPR039422">
    <property type="entry name" value="MarR/SlyA-like"/>
</dbReference>
<proteinExistence type="predicted"/>
<feature type="domain" description="HTH marR-type" evidence="4">
    <location>
        <begin position="35"/>
        <end position="172"/>
    </location>
</feature>
<dbReference type="PANTHER" id="PTHR33164">
    <property type="entry name" value="TRANSCRIPTIONAL REGULATOR, MARR FAMILY"/>
    <property type="match status" value="1"/>
</dbReference>
<dbReference type="SMART" id="SM00347">
    <property type="entry name" value="HTH_MARR"/>
    <property type="match status" value="1"/>
</dbReference>
<dbReference type="InterPro" id="IPR036390">
    <property type="entry name" value="WH_DNA-bd_sf"/>
</dbReference>
<dbReference type="Gene3D" id="1.10.10.10">
    <property type="entry name" value="Winged helix-like DNA-binding domain superfamily/Winged helix DNA-binding domain"/>
    <property type="match status" value="1"/>
</dbReference>
<dbReference type="PROSITE" id="PS50995">
    <property type="entry name" value="HTH_MARR_2"/>
    <property type="match status" value="1"/>
</dbReference>
<evidence type="ECO:0000313" key="5">
    <source>
        <dbReference type="EMBL" id="GGY54451.1"/>
    </source>
</evidence>
<dbReference type="InterPro" id="IPR000835">
    <property type="entry name" value="HTH_MarR-typ"/>
</dbReference>
<dbReference type="InterPro" id="IPR036388">
    <property type="entry name" value="WH-like_DNA-bd_sf"/>
</dbReference>
<dbReference type="CDD" id="cd00090">
    <property type="entry name" value="HTH_ARSR"/>
    <property type="match status" value="1"/>
</dbReference>
<dbReference type="InterPro" id="IPR011991">
    <property type="entry name" value="ArsR-like_HTH"/>
</dbReference>
<evidence type="ECO:0000259" key="4">
    <source>
        <dbReference type="PROSITE" id="PS50995"/>
    </source>
</evidence>
<reference evidence="5" key="2">
    <citation type="submission" date="2022-12" db="EMBL/GenBank/DDBJ databases">
        <authorList>
            <person name="Sun Q."/>
            <person name="Kim S."/>
        </authorList>
    </citation>
    <scope>NUCLEOTIDE SEQUENCE</scope>
    <source>
        <strain evidence="5">KCTC 12343</strain>
    </source>
</reference>
<dbReference type="PANTHER" id="PTHR33164:SF64">
    <property type="entry name" value="TRANSCRIPTIONAL REGULATOR SLYA"/>
    <property type="match status" value="1"/>
</dbReference>
<evidence type="ECO:0000256" key="2">
    <source>
        <dbReference type="ARBA" id="ARBA00023125"/>
    </source>
</evidence>
<dbReference type="GO" id="GO:0003677">
    <property type="term" value="F:DNA binding"/>
    <property type="evidence" value="ECO:0007669"/>
    <property type="project" value="UniProtKB-KW"/>
</dbReference>
<organism evidence="5 6">
    <name type="scientific">Pseudoduganella albidiflava</name>
    <dbReference type="NCBI Taxonomy" id="321983"/>
    <lineage>
        <taxon>Bacteria</taxon>
        <taxon>Pseudomonadati</taxon>
        <taxon>Pseudomonadota</taxon>
        <taxon>Betaproteobacteria</taxon>
        <taxon>Burkholderiales</taxon>
        <taxon>Oxalobacteraceae</taxon>
        <taxon>Telluria group</taxon>
        <taxon>Pseudoduganella</taxon>
    </lineage>
</organism>
<keyword evidence="1" id="KW-0805">Transcription regulation</keyword>
<dbReference type="AlphaFoldDB" id="A0AA87Y006"/>
<dbReference type="Proteomes" id="UP000628442">
    <property type="component" value="Unassembled WGS sequence"/>
</dbReference>
<protein>
    <recommendedName>
        <fullName evidence="4">HTH marR-type domain-containing protein</fullName>
    </recommendedName>
</protein>
<sequence>MVAMGVTMIALPGPAVAPKKFIEIHKRLCKYGRMKQGLGTQLRHLIELLDGAVAASYEEAGIDYRPRYTPVMRALAEGTPRSVGQIAEAAGITQPAATQTVALMQKEDLVTTMPSPADARQKLVRLSARGQALLPRLQQCWAATSAAAASLDADLPYPLSTTLAQAIDALRQQSFGARIRAARVRLSPVPPLHDHQEKS</sequence>
<dbReference type="GO" id="GO:0006950">
    <property type="term" value="P:response to stress"/>
    <property type="evidence" value="ECO:0007669"/>
    <property type="project" value="TreeGrafter"/>
</dbReference>
<evidence type="ECO:0000256" key="3">
    <source>
        <dbReference type="ARBA" id="ARBA00023163"/>
    </source>
</evidence>
<dbReference type="Pfam" id="PF12802">
    <property type="entry name" value="MarR_2"/>
    <property type="match status" value="1"/>
</dbReference>
<comment type="caution">
    <text evidence="5">The sequence shown here is derived from an EMBL/GenBank/DDBJ whole genome shotgun (WGS) entry which is preliminary data.</text>
</comment>
<accession>A0AA87Y006</accession>
<dbReference type="EMBL" id="BMWV01000010">
    <property type="protein sequence ID" value="GGY54451.1"/>
    <property type="molecule type" value="Genomic_DNA"/>
</dbReference>
<evidence type="ECO:0000313" key="6">
    <source>
        <dbReference type="Proteomes" id="UP000628442"/>
    </source>
</evidence>
<dbReference type="GO" id="GO:0003700">
    <property type="term" value="F:DNA-binding transcription factor activity"/>
    <property type="evidence" value="ECO:0007669"/>
    <property type="project" value="InterPro"/>
</dbReference>
<reference evidence="5" key="1">
    <citation type="journal article" date="2014" name="Int. J. Syst. Evol. Microbiol.">
        <title>Complete genome sequence of Corynebacterium casei LMG S-19264T (=DSM 44701T), isolated from a smear-ripened cheese.</title>
        <authorList>
            <consortium name="US DOE Joint Genome Institute (JGI-PGF)"/>
            <person name="Walter F."/>
            <person name="Albersmeier A."/>
            <person name="Kalinowski J."/>
            <person name="Ruckert C."/>
        </authorList>
    </citation>
    <scope>NUCLEOTIDE SEQUENCE</scope>
    <source>
        <strain evidence="5">KCTC 12343</strain>
    </source>
</reference>
<dbReference type="SUPFAM" id="SSF46785">
    <property type="entry name" value="Winged helix' DNA-binding domain"/>
    <property type="match status" value="1"/>
</dbReference>
<name>A0AA87Y006_9BURK</name>
<evidence type="ECO:0000256" key="1">
    <source>
        <dbReference type="ARBA" id="ARBA00023015"/>
    </source>
</evidence>
<gene>
    <name evidence="5" type="ORF">GCM10007387_40930</name>
</gene>
<keyword evidence="2" id="KW-0238">DNA-binding</keyword>
<keyword evidence="3" id="KW-0804">Transcription</keyword>